<name>A0A1F6DA04_9BACT</name>
<protein>
    <submittedName>
        <fullName evidence="2">Uncharacterized protein</fullName>
    </submittedName>
</protein>
<dbReference type="AlphaFoldDB" id="A0A1F6DA04"/>
<accession>A0A1F6DA04</accession>
<proteinExistence type="predicted"/>
<organism evidence="2 3">
    <name type="scientific">Candidatus Kaiserbacteria bacterium RIFCSPHIGHO2_01_FULL_55_17</name>
    <dbReference type="NCBI Taxonomy" id="1798484"/>
    <lineage>
        <taxon>Bacteria</taxon>
        <taxon>Candidatus Kaiseribacteriota</taxon>
    </lineage>
</organism>
<gene>
    <name evidence="2" type="ORF">A2853_01365</name>
</gene>
<evidence type="ECO:0000256" key="1">
    <source>
        <dbReference type="SAM" id="MobiDB-lite"/>
    </source>
</evidence>
<evidence type="ECO:0000313" key="3">
    <source>
        <dbReference type="Proteomes" id="UP000177958"/>
    </source>
</evidence>
<dbReference type="Proteomes" id="UP000177958">
    <property type="component" value="Unassembled WGS sequence"/>
</dbReference>
<reference evidence="2 3" key="1">
    <citation type="journal article" date="2016" name="Nat. Commun.">
        <title>Thousands of microbial genomes shed light on interconnected biogeochemical processes in an aquifer system.</title>
        <authorList>
            <person name="Anantharaman K."/>
            <person name="Brown C.T."/>
            <person name="Hug L.A."/>
            <person name="Sharon I."/>
            <person name="Castelle C.J."/>
            <person name="Probst A.J."/>
            <person name="Thomas B.C."/>
            <person name="Singh A."/>
            <person name="Wilkins M.J."/>
            <person name="Karaoz U."/>
            <person name="Brodie E.L."/>
            <person name="Williams K.H."/>
            <person name="Hubbard S.S."/>
            <person name="Banfield J.F."/>
        </authorList>
    </citation>
    <scope>NUCLEOTIDE SEQUENCE [LARGE SCALE GENOMIC DNA]</scope>
</reference>
<dbReference type="EMBL" id="MFKX01000006">
    <property type="protein sequence ID" value="OGG58147.1"/>
    <property type="molecule type" value="Genomic_DNA"/>
</dbReference>
<sequence length="76" mass="8568">MEVAMIQKVVLGRPDRGSATLGREDAPRDRVGLIYGLEEPRPEPPRQRSGKMRKKHPRHHSDAGPDIGWEMITNEG</sequence>
<feature type="compositionally biased region" description="Basic residues" evidence="1">
    <location>
        <begin position="48"/>
        <end position="59"/>
    </location>
</feature>
<evidence type="ECO:0000313" key="2">
    <source>
        <dbReference type="EMBL" id="OGG58147.1"/>
    </source>
</evidence>
<comment type="caution">
    <text evidence="2">The sequence shown here is derived from an EMBL/GenBank/DDBJ whole genome shotgun (WGS) entry which is preliminary data.</text>
</comment>
<feature type="region of interest" description="Disordered" evidence="1">
    <location>
        <begin position="36"/>
        <end position="76"/>
    </location>
</feature>